<organism evidence="1 2">
    <name type="scientific">Candidatus Chromulinivorax destructor</name>
    <dbReference type="NCBI Taxonomy" id="2066483"/>
    <lineage>
        <taxon>Bacteria</taxon>
        <taxon>Candidatus Babelota</taxon>
        <taxon>Candidatus Babeliae</taxon>
        <taxon>Candidatus Babeliales</taxon>
        <taxon>Candidatus Chromulinivoraceae</taxon>
        <taxon>Candidatus Chromulinivorax</taxon>
    </lineage>
</organism>
<dbReference type="RefSeq" id="WP_115585239.1">
    <property type="nucleotide sequence ID" value="NZ_CP025544.1"/>
</dbReference>
<protein>
    <submittedName>
        <fullName evidence="1">Uncharacterized protein</fullName>
    </submittedName>
</protein>
<reference evidence="1 2" key="1">
    <citation type="submission" date="2017-12" db="EMBL/GenBank/DDBJ databases">
        <title>Chromulinavorax destructans is a abundant pathogen of dominant heterotrophic picoflagllates.</title>
        <authorList>
            <person name="Deeg C.M."/>
            <person name="Zimmer M."/>
            <person name="Suttle C.A."/>
        </authorList>
    </citation>
    <scope>NUCLEOTIDE SEQUENCE [LARGE SCALE GENOMIC DNA]</scope>
    <source>
        <strain evidence="1 2">SeV1</strain>
    </source>
</reference>
<dbReference type="EMBL" id="CP025544">
    <property type="protein sequence ID" value="AXK60224.1"/>
    <property type="molecule type" value="Genomic_DNA"/>
</dbReference>
<gene>
    <name evidence="1" type="ORF">C0J27_00465</name>
</gene>
<accession>A0A345ZAA7</accession>
<keyword evidence="2" id="KW-1185">Reference proteome</keyword>
<sequence>MNKNLIIIFSLVLINASLQSSLQEEQQSSKKTKISDLQEPLKSIESEESSALQFTPIKIVGKGTFCLYEKRYEFLSNEQGDDNLFFSYKKQSWTPVRLHKLDGACNTYLLQTSGNSFDPVLYCVAKLNSDKKFNPASRVHSGRDFKNKTTWNINMVDRNDDSIE</sequence>
<dbReference type="AlphaFoldDB" id="A0A345ZAA7"/>
<evidence type="ECO:0000313" key="1">
    <source>
        <dbReference type="EMBL" id="AXK60224.1"/>
    </source>
</evidence>
<evidence type="ECO:0000313" key="2">
    <source>
        <dbReference type="Proteomes" id="UP000254834"/>
    </source>
</evidence>
<dbReference type="Proteomes" id="UP000254834">
    <property type="component" value="Chromosome"/>
</dbReference>
<name>A0A345ZAA7_9BACT</name>
<proteinExistence type="predicted"/>
<dbReference type="KEGG" id="cdes:C0J27_00465"/>